<protein>
    <submittedName>
        <fullName evidence="1">Uncharacterized protein</fullName>
    </submittedName>
</protein>
<dbReference type="Gene3D" id="2.40.50.140">
    <property type="entry name" value="Nucleic acid-binding proteins"/>
    <property type="match status" value="1"/>
</dbReference>
<reference evidence="1 2" key="1">
    <citation type="submission" date="2024-06" db="EMBL/GenBank/DDBJ databases">
        <title>A chromosome level genome sequence of Diviner's sage (Salvia divinorum).</title>
        <authorList>
            <person name="Ford S.A."/>
            <person name="Ro D.-K."/>
            <person name="Ness R.W."/>
            <person name="Phillips M.A."/>
        </authorList>
    </citation>
    <scope>NUCLEOTIDE SEQUENCE [LARGE SCALE GENOMIC DNA]</scope>
    <source>
        <strain evidence="1">SAF-2024a</strain>
        <tissue evidence="1">Leaf</tissue>
    </source>
</reference>
<dbReference type="SUPFAM" id="SSF50249">
    <property type="entry name" value="Nucleic acid-binding proteins"/>
    <property type="match status" value="1"/>
</dbReference>
<gene>
    <name evidence="1" type="ORF">AAHA92_08944</name>
</gene>
<dbReference type="EMBL" id="JBEAFC010000004">
    <property type="protein sequence ID" value="KAL1558485.1"/>
    <property type="molecule type" value="Genomic_DNA"/>
</dbReference>
<organism evidence="1 2">
    <name type="scientific">Salvia divinorum</name>
    <name type="common">Maria pastora</name>
    <name type="synonym">Diviner's sage</name>
    <dbReference type="NCBI Taxonomy" id="28513"/>
    <lineage>
        <taxon>Eukaryota</taxon>
        <taxon>Viridiplantae</taxon>
        <taxon>Streptophyta</taxon>
        <taxon>Embryophyta</taxon>
        <taxon>Tracheophyta</taxon>
        <taxon>Spermatophyta</taxon>
        <taxon>Magnoliopsida</taxon>
        <taxon>eudicotyledons</taxon>
        <taxon>Gunneridae</taxon>
        <taxon>Pentapetalae</taxon>
        <taxon>asterids</taxon>
        <taxon>lamiids</taxon>
        <taxon>Lamiales</taxon>
        <taxon>Lamiaceae</taxon>
        <taxon>Nepetoideae</taxon>
        <taxon>Mentheae</taxon>
        <taxon>Salviinae</taxon>
        <taxon>Salvia</taxon>
        <taxon>Salvia subgen. Calosphace</taxon>
    </lineage>
</organism>
<dbReference type="InterPro" id="IPR012340">
    <property type="entry name" value="NA-bd_OB-fold"/>
</dbReference>
<evidence type="ECO:0000313" key="2">
    <source>
        <dbReference type="Proteomes" id="UP001567538"/>
    </source>
</evidence>
<keyword evidence="2" id="KW-1185">Reference proteome</keyword>
<proteinExistence type="predicted"/>
<comment type="caution">
    <text evidence="1">The sequence shown here is derived from an EMBL/GenBank/DDBJ whole genome shotgun (WGS) entry which is preliminary data.</text>
</comment>
<dbReference type="Proteomes" id="UP001567538">
    <property type="component" value="Unassembled WGS sequence"/>
</dbReference>
<accession>A0ABD1HR81</accession>
<sequence length="73" mass="8380">MKMNEILNIEDVNNCSLFDVVGVVQQCVKFVDESHSKLLELVLEDENHVSIHCTLWDGTNCFGPILQAYIIQW</sequence>
<dbReference type="AlphaFoldDB" id="A0ABD1HR81"/>
<evidence type="ECO:0000313" key="1">
    <source>
        <dbReference type="EMBL" id="KAL1558485.1"/>
    </source>
</evidence>
<name>A0ABD1HR81_SALDI</name>